<gene>
    <name evidence="2" type="ORF">LPTSP4_24430</name>
</gene>
<reference evidence="2 3" key="1">
    <citation type="submission" date="2018-02" db="EMBL/GenBank/DDBJ databases">
        <title>Novel Leptospira species isolated from soil and water in Japan.</title>
        <authorList>
            <person name="Nakao R."/>
            <person name="Masuzawa T."/>
        </authorList>
    </citation>
    <scope>NUCLEOTIDE SEQUENCE [LARGE SCALE GENOMIC DNA]</scope>
    <source>
        <strain evidence="2 3">YH101</strain>
    </source>
</reference>
<dbReference type="PANTHER" id="PTHR34543:SF1">
    <property type="entry name" value="PROTEIN ABA DEFICIENT 4, CHLOROPLASTIC"/>
    <property type="match status" value="1"/>
</dbReference>
<keyword evidence="1" id="KW-1133">Transmembrane helix</keyword>
<feature type="transmembrane region" description="Helical" evidence="1">
    <location>
        <begin position="32"/>
        <end position="56"/>
    </location>
</feature>
<dbReference type="Proteomes" id="UP000245133">
    <property type="component" value="Unassembled WGS sequence"/>
</dbReference>
<evidence type="ECO:0000256" key="1">
    <source>
        <dbReference type="SAM" id="Phobius"/>
    </source>
</evidence>
<protein>
    <recommendedName>
        <fullName evidence="4">DUF4281 domain-containing protein</fullName>
    </recommendedName>
</protein>
<dbReference type="InterPro" id="IPR025461">
    <property type="entry name" value="ABA4-like"/>
</dbReference>
<accession>A0A2P2E275</accession>
<evidence type="ECO:0000313" key="3">
    <source>
        <dbReference type="Proteomes" id="UP000245133"/>
    </source>
</evidence>
<sequence>MDTEAIFQTANSVAMLSWIALVFVPRWKYTKIIFGFLIPGILLTFLYLVVISLSFGQASGGFGSLISVRKLFQNDFALLAGWVHYLAFDLWIGAWIVNNSERTNIPHWMVIPSLVLTFLFGPIGLLLYLVIRMVKLKGGSSSVYI</sequence>
<feature type="transmembrane region" description="Helical" evidence="1">
    <location>
        <begin position="76"/>
        <end position="97"/>
    </location>
</feature>
<keyword evidence="1" id="KW-0812">Transmembrane</keyword>
<dbReference type="PANTHER" id="PTHR34543">
    <property type="entry name" value="PROTEIN ABA DEFICIENT 4, CHLOROPLASTIC"/>
    <property type="match status" value="1"/>
</dbReference>
<keyword evidence="1" id="KW-0472">Membrane</keyword>
<organism evidence="2 3">
    <name type="scientific">Leptospira ryugenii</name>
    <dbReference type="NCBI Taxonomy" id="1917863"/>
    <lineage>
        <taxon>Bacteria</taxon>
        <taxon>Pseudomonadati</taxon>
        <taxon>Spirochaetota</taxon>
        <taxon>Spirochaetia</taxon>
        <taxon>Leptospirales</taxon>
        <taxon>Leptospiraceae</taxon>
        <taxon>Leptospira</taxon>
    </lineage>
</organism>
<name>A0A2P2E275_9LEPT</name>
<comment type="caution">
    <text evidence="2">The sequence shown here is derived from an EMBL/GenBank/DDBJ whole genome shotgun (WGS) entry which is preliminary data.</text>
</comment>
<dbReference type="EMBL" id="BFBB01000007">
    <property type="protein sequence ID" value="GBF50916.1"/>
    <property type="molecule type" value="Genomic_DNA"/>
</dbReference>
<evidence type="ECO:0008006" key="4">
    <source>
        <dbReference type="Google" id="ProtNLM"/>
    </source>
</evidence>
<dbReference type="OrthoDB" id="345237at2"/>
<proteinExistence type="predicted"/>
<feature type="transmembrane region" description="Helical" evidence="1">
    <location>
        <begin position="6"/>
        <end position="25"/>
    </location>
</feature>
<dbReference type="RefSeq" id="WP_108977049.1">
    <property type="nucleotide sequence ID" value="NZ_BFBB01000007.1"/>
</dbReference>
<dbReference type="AlphaFoldDB" id="A0A2P2E275"/>
<dbReference type="Pfam" id="PF14108">
    <property type="entry name" value="ABA4-like"/>
    <property type="match status" value="1"/>
</dbReference>
<keyword evidence="3" id="KW-1185">Reference proteome</keyword>
<feature type="transmembrane region" description="Helical" evidence="1">
    <location>
        <begin position="109"/>
        <end position="131"/>
    </location>
</feature>
<evidence type="ECO:0000313" key="2">
    <source>
        <dbReference type="EMBL" id="GBF50916.1"/>
    </source>
</evidence>